<dbReference type="EMBL" id="LT559118">
    <property type="protein sequence ID" value="SBO92594.1"/>
    <property type="molecule type" value="Genomic_DNA"/>
</dbReference>
<evidence type="ECO:0000313" key="1">
    <source>
        <dbReference type="EMBL" id="SBO92594.1"/>
    </source>
</evidence>
<accession>A0A1M4E1A1</accession>
<dbReference type="RefSeq" id="WP_225271849.1">
    <property type="nucleotide sequence ID" value="NZ_CP084058.1"/>
</dbReference>
<dbReference type="AlphaFoldDB" id="A0A1M4E1A1"/>
<reference evidence="1" key="1">
    <citation type="submission" date="2016-04" db="EMBL/GenBank/DDBJ databases">
        <authorList>
            <person name="Evans L.H."/>
            <person name="Alamgir A."/>
            <person name="Owens N."/>
            <person name="Weber N.D."/>
            <person name="Virtaneva K."/>
            <person name="Barbian K."/>
            <person name="Babar A."/>
            <person name="Rosenke K."/>
        </authorList>
    </citation>
    <scope>NUCLEOTIDE SEQUENCE</scope>
    <source>
        <strain evidence="1">Nono1</strain>
    </source>
</reference>
<proteinExistence type="predicted"/>
<gene>
    <name evidence="1" type="ORF">BN4615_P2108</name>
</gene>
<organism evidence="1">
    <name type="scientific">Nonomuraea gerenzanensis</name>
    <dbReference type="NCBI Taxonomy" id="93944"/>
    <lineage>
        <taxon>Bacteria</taxon>
        <taxon>Bacillati</taxon>
        <taxon>Actinomycetota</taxon>
        <taxon>Actinomycetes</taxon>
        <taxon>Streptosporangiales</taxon>
        <taxon>Streptosporangiaceae</taxon>
        <taxon>Nonomuraea</taxon>
    </lineage>
</organism>
<protein>
    <submittedName>
        <fullName evidence="1">Uncharacterized protein</fullName>
    </submittedName>
</protein>
<name>A0A1M4E1A1_9ACTN</name>
<sequence length="106" mass="11017">MGLFTSQFEGVRGESRAYAGEVGESRFWLPAAAAAGVVAGGAVVMGGEPEEWGDGWEQGWEVGVPAGEPVVSEEAWSDRGEYTDASVGGDGDFFYFIDGDSSVTVG</sequence>